<evidence type="ECO:0000313" key="1">
    <source>
        <dbReference type="EMBL" id="MTI23611.1"/>
    </source>
</evidence>
<keyword evidence="2" id="KW-1185">Reference proteome</keyword>
<dbReference type="Proteomes" id="UP000798808">
    <property type="component" value="Unassembled WGS sequence"/>
</dbReference>
<protein>
    <submittedName>
        <fullName evidence="1">TerB family tellurite resistance protein</fullName>
    </submittedName>
</protein>
<accession>A0ABW9RI50</accession>
<sequence length="155" mass="18288">MQFYNYLRPTYVYSLKTINFQRIIRTLMDIVTRKQLNILIQLAEADKHFSVLERDRIYEIAAKRNFPIEGVKELIQNPEPIGSFGALSSDQKFDYLYSCIDLMLIDEKIFDSELIFCIDIAIKLGFKKDVVPFLKDEIHSYPMATLKQIVFDRYT</sequence>
<gene>
    <name evidence="1" type="ORF">E1163_01465</name>
</gene>
<dbReference type="InterPro" id="IPR029024">
    <property type="entry name" value="TerB-like"/>
</dbReference>
<reference evidence="1 2" key="1">
    <citation type="submission" date="2019-02" db="EMBL/GenBank/DDBJ databases">
        <authorList>
            <person name="Goldberg S.R."/>
            <person name="Haltli B.A."/>
            <person name="Correa H."/>
            <person name="Russell K.G."/>
        </authorList>
    </citation>
    <scope>NUCLEOTIDE SEQUENCE [LARGE SCALE GENOMIC DNA]</scope>
    <source>
        <strain evidence="1 2">JCM 16186</strain>
    </source>
</reference>
<proteinExistence type="predicted"/>
<evidence type="ECO:0000313" key="2">
    <source>
        <dbReference type="Proteomes" id="UP000798808"/>
    </source>
</evidence>
<organism evidence="1 2">
    <name type="scientific">Fulvivirga kasyanovii</name>
    <dbReference type="NCBI Taxonomy" id="396812"/>
    <lineage>
        <taxon>Bacteria</taxon>
        <taxon>Pseudomonadati</taxon>
        <taxon>Bacteroidota</taxon>
        <taxon>Cytophagia</taxon>
        <taxon>Cytophagales</taxon>
        <taxon>Fulvivirgaceae</taxon>
        <taxon>Fulvivirga</taxon>
    </lineage>
</organism>
<dbReference type="EMBL" id="SMLW01000252">
    <property type="protein sequence ID" value="MTI23611.1"/>
    <property type="molecule type" value="Genomic_DNA"/>
</dbReference>
<dbReference type="SUPFAM" id="SSF158682">
    <property type="entry name" value="TerB-like"/>
    <property type="match status" value="1"/>
</dbReference>
<name>A0ABW9RI50_9BACT</name>
<comment type="caution">
    <text evidence="1">The sequence shown here is derived from an EMBL/GenBank/DDBJ whole genome shotgun (WGS) entry which is preliminary data.</text>
</comment>
<dbReference type="RefSeq" id="WP_155168753.1">
    <property type="nucleotide sequence ID" value="NZ_BAAAFL010000015.1"/>
</dbReference>